<dbReference type="EMBL" id="BK015652">
    <property type="protein sequence ID" value="DAE18183.1"/>
    <property type="molecule type" value="Genomic_DNA"/>
</dbReference>
<reference evidence="1" key="1">
    <citation type="journal article" date="2021" name="Proc. Natl. Acad. Sci. U.S.A.">
        <title>A Catalog of Tens of Thousands of Viruses from Human Metagenomes Reveals Hidden Associations with Chronic Diseases.</title>
        <authorList>
            <person name="Tisza M.J."/>
            <person name="Buck C.B."/>
        </authorList>
    </citation>
    <scope>NUCLEOTIDE SEQUENCE</scope>
    <source>
        <strain evidence="1">CtdNl2</strain>
    </source>
</reference>
<protein>
    <submittedName>
        <fullName evidence="1">Uncharacterized protein</fullName>
    </submittedName>
</protein>
<sequence length="93" mass="11479">MSTKDVNDTIQTLLNLDSVELEDYWIFKVDDSLFDRVDIILEEDGTDTYRRYIYKCVDGKYYEYAYWEDYFGDRYAFSFREVNRVPKVEYEWK</sequence>
<name>A0A8S5QG01_9CAUD</name>
<organism evidence="1">
    <name type="scientific">Myoviridae sp. ctdNl2</name>
    <dbReference type="NCBI Taxonomy" id="2825140"/>
    <lineage>
        <taxon>Viruses</taxon>
        <taxon>Duplodnaviria</taxon>
        <taxon>Heunggongvirae</taxon>
        <taxon>Uroviricota</taxon>
        <taxon>Caudoviricetes</taxon>
    </lineage>
</organism>
<accession>A0A8S5QG01</accession>
<proteinExistence type="predicted"/>
<evidence type="ECO:0000313" key="1">
    <source>
        <dbReference type="EMBL" id="DAE18183.1"/>
    </source>
</evidence>